<feature type="chain" id="PRO_5012291938" description="Alpha/beta hydrolase domain-containing protein" evidence="1">
    <location>
        <begin position="23"/>
        <end position="465"/>
    </location>
</feature>
<evidence type="ECO:0000256" key="1">
    <source>
        <dbReference type="SAM" id="SignalP"/>
    </source>
</evidence>
<evidence type="ECO:0000313" key="4">
    <source>
        <dbReference type="Proteomes" id="UP000219329"/>
    </source>
</evidence>
<dbReference type="AlphaFoldDB" id="A0A2A5WAF1"/>
<keyword evidence="1" id="KW-0732">Signal</keyword>
<proteinExistence type="predicted"/>
<feature type="signal peptide" evidence="1">
    <location>
        <begin position="1"/>
        <end position="22"/>
    </location>
</feature>
<evidence type="ECO:0000259" key="2">
    <source>
        <dbReference type="Pfam" id="PF20091"/>
    </source>
</evidence>
<dbReference type="EMBL" id="NTJZ01000008">
    <property type="protein sequence ID" value="PDH33515.1"/>
    <property type="molecule type" value="Genomic_DNA"/>
</dbReference>
<evidence type="ECO:0000313" key="3">
    <source>
        <dbReference type="EMBL" id="PDH33515.1"/>
    </source>
</evidence>
<organism evidence="3 4">
    <name type="scientific">OM182 bacterium MED-G28</name>
    <dbReference type="NCBI Taxonomy" id="1986256"/>
    <lineage>
        <taxon>Bacteria</taxon>
        <taxon>Pseudomonadati</taxon>
        <taxon>Pseudomonadota</taxon>
        <taxon>Gammaproteobacteria</taxon>
        <taxon>OMG group</taxon>
        <taxon>OM182 clade</taxon>
    </lineage>
</organism>
<gene>
    <name evidence="3" type="ORF">CNF02_08710</name>
</gene>
<dbReference type="Proteomes" id="UP000219329">
    <property type="component" value="Unassembled WGS sequence"/>
</dbReference>
<protein>
    <recommendedName>
        <fullName evidence="2">Alpha/beta hydrolase domain-containing protein</fullName>
    </recommendedName>
</protein>
<dbReference type="Pfam" id="PF20091">
    <property type="entry name" value="Abhydrolase_10"/>
    <property type="match status" value="1"/>
</dbReference>
<comment type="caution">
    <text evidence="3">The sequence shown here is derived from an EMBL/GenBank/DDBJ whole genome shotgun (WGS) entry which is preliminary data.</text>
</comment>
<name>A0A2A5WAF1_9GAMM</name>
<feature type="domain" description="Alpha/beta hydrolase" evidence="2">
    <location>
        <begin position="44"/>
        <end position="455"/>
    </location>
</feature>
<sequence length="465" mass="51584">MHILRMLVSLLFGLNLVASTFAAVPNSTIIGPVEADPPGHPSRNSIYAASAIELSDNGYIEEEYFIEGTANQYTNPELENSEVIDSGHRYRTRLIVRRPQVAQFNGIVIVEWINVTGGPDKDIDWWLSGAHFIRNGYAYIAVSAQQMGIDTMKEWSPERYSSLDTTHDGIVSRDGLSYDIFSAVGKAINRVGESIPSGKIDILDGLKAEIIIATGHSQSASRLATYLNSVHPLEPIYDGVMVHGGGGRIRDDQNTKIFKIMAETDMRRRAASPQPNSNTFVQWEVAGTAHADYDFEIEYSKLRLLRDGLPLSQAEPRDVGCELPSHSRIPFRDPFNAAFEHLVNWVKEDVLPPRADPLQVARMLPELEFARDEFGNILGGIRLAEHVVATAKNTGMNTSVTNRFCGLYGSHEPFEDAILDRLYPSHEAYVEAVSKVVQGNLEAGYILPYAAERTIREAEASRIGR</sequence>
<accession>A0A2A5WAF1</accession>
<dbReference type="InterPro" id="IPR045394">
    <property type="entry name" value="Abhydrolase_dom"/>
</dbReference>
<reference evidence="3 4" key="1">
    <citation type="submission" date="2017-08" db="EMBL/GenBank/DDBJ databases">
        <title>Fine stratification of microbial communities through a metagenomic profile of the photic zone.</title>
        <authorList>
            <person name="Haro-Moreno J.M."/>
            <person name="Lopez-Perez M."/>
            <person name="De La Torre J."/>
            <person name="Picazo A."/>
            <person name="Camacho A."/>
            <person name="Rodriguez-Valera F."/>
        </authorList>
    </citation>
    <scope>NUCLEOTIDE SEQUENCE [LARGE SCALE GENOMIC DNA]</scope>
    <source>
        <strain evidence="3">MED-G28</strain>
    </source>
</reference>